<keyword evidence="2 6" id="KW-0723">Serine/threonine-protein kinase</keyword>
<dbReference type="STRING" id="4232.A0A251SJ26"/>
<protein>
    <recommendedName>
        <fullName evidence="1">non-specific serine/threonine protein kinase</fullName>
        <ecNumber evidence="1">2.7.11.1</ecNumber>
    </recommendedName>
</protein>
<dbReference type="GO" id="GO:0004674">
    <property type="term" value="F:protein serine/threonine kinase activity"/>
    <property type="evidence" value="ECO:0007669"/>
    <property type="project" value="UniProtKB-KW"/>
</dbReference>
<dbReference type="AlphaFoldDB" id="A0A251SJ26"/>
<keyword evidence="8" id="KW-1185">Reference proteome</keyword>
<keyword evidence="6" id="KW-0808">Transferase</keyword>
<dbReference type="EC" id="2.7.11.1" evidence="1"/>
<dbReference type="Proteomes" id="UP000215914">
    <property type="component" value="Chromosome 14"/>
</dbReference>
<comment type="catalytic activity">
    <reaction evidence="4">
        <text>L-threonyl-[protein] + ATP = O-phospho-L-threonyl-[protein] + ADP + H(+)</text>
        <dbReference type="Rhea" id="RHEA:46608"/>
        <dbReference type="Rhea" id="RHEA-COMP:11060"/>
        <dbReference type="Rhea" id="RHEA-COMP:11605"/>
        <dbReference type="ChEBI" id="CHEBI:15378"/>
        <dbReference type="ChEBI" id="CHEBI:30013"/>
        <dbReference type="ChEBI" id="CHEBI:30616"/>
        <dbReference type="ChEBI" id="CHEBI:61977"/>
        <dbReference type="ChEBI" id="CHEBI:456216"/>
        <dbReference type="EC" id="2.7.11.1"/>
    </reaction>
</comment>
<dbReference type="InterPro" id="IPR050588">
    <property type="entry name" value="WNK_Ser-Thr_kinase"/>
</dbReference>
<name>A0A251SJ26_HELAN</name>
<evidence type="ECO:0000313" key="8">
    <source>
        <dbReference type="Proteomes" id="UP000215914"/>
    </source>
</evidence>
<keyword evidence="3 6" id="KW-0418">Kinase</keyword>
<dbReference type="PANTHER" id="PTHR13902">
    <property type="entry name" value="SERINE/THREONINE-PROTEIN KINASE WNK WITH NO LYSINE -RELATED"/>
    <property type="match status" value="1"/>
</dbReference>
<evidence type="ECO:0000256" key="5">
    <source>
        <dbReference type="ARBA" id="ARBA00048679"/>
    </source>
</evidence>
<evidence type="ECO:0000256" key="4">
    <source>
        <dbReference type="ARBA" id="ARBA00047899"/>
    </source>
</evidence>
<proteinExistence type="predicted"/>
<reference evidence="6 8" key="1">
    <citation type="journal article" date="2017" name="Nature">
        <title>The sunflower genome provides insights into oil metabolism, flowering and Asterid evolution.</title>
        <authorList>
            <person name="Badouin H."/>
            <person name="Gouzy J."/>
            <person name="Grassa C.J."/>
            <person name="Murat F."/>
            <person name="Staton S.E."/>
            <person name="Cottret L."/>
            <person name="Lelandais-Briere C."/>
            <person name="Owens G.L."/>
            <person name="Carrere S."/>
            <person name="Mayjonade B."/>
            <person name="Legrand L."/>
            <person name="Gill N."/>
            <person name="Kane N.C."/>
            <person name="Bowers J.E."/>
            <person name="Hubner S."/>
            <person name="Bellec A."/>
            <person name="Berard A."/>
            <person name="Berges H."/>
            <person name="Blanchet N."/>
            <person name="Boniface M.C."/>
            <person name="Brunel D."/>
            <person name="Catrice O."/>
            <person name="Chaidir N."/>
            <person name="Claudel C."/>
            <person name="Donnadieu C."/>
            <person name="Faraut T."/>
            <person name="Fievet G."/>
            <person name="Helmstetter N."/>
            <person name="King M."/>
            <person name="Knapp S.J."/>
            <person name="Lai Z."/>
            <person name="Le Paslier M.C."/>
            <person name="Lippi Y."/>
            <person name="Lorenzon L."/>
            <person name="Mandel J.R."/>
            <person name="Marage G."/>
            <person name="Marchand G."/>
            <person name="Marquand E."/>
            <person name="Bret-Mestries E."/>
            <person name="Morien E."/>
            <person name="Nambeesan S."/>
            <person name="Nguyen T."/>
            <person name="Pegot-Espagnet P."/>
            <person name="Pouilly N."/>
            <person name="Raftis F."/>
            <person name="Sallet E."/>
            <person name="Schiex T."/>
            <person name="Thomas J."/>
            <person name="Vandecasteele C."/>
            <person name="Vares D."/>
            <person name="Vear F."/>
            <person name="Vautrin S."/>
            <person name="Crespi M."/>
            <person name="Mangin B."/>
            <person name="Burke J.M."/>
            <person name="Salse J."/>
            <person name="Munos S."/>
            <person name="Vincourt P."/>
            <person name="Rieseberg L.H."/>
            <person name="Langlade N.B."/>
        </authorList>
    </citation>
    <scope>NUCLEOTIDE SEQUENCE [LARGE SCALE GENOMIC DNA]</scope>
    <source>
        <strain evidence="8">cv. SF193</strain>
        <tissue evidence="6">Leaves</tissue>
    </source>
</reference>
<evidence type="ECO:0000256" key="3">
    <source>
        <dbReference type="ARBA" id="ARBA00022777"/>
    </source>
</evidence>
<evidence type="ECO:0000313" key="6">
    <source>
        <dbReference type="EMBL" id="KAF5769557.1"/>
    </source>
</evidence>
<organism evidence="7 8">
    <name type="scientific">Helianthus annuus</name>
    <name type="common">Common sunflower</name>
    <dbReference type="NCBI Taxonomy" id="4232"/>
    <lineage>
        <taxon>Eukaryota</taxon>
        <taxon>Viridiplantae</taxon>
        <taxon>Streptophyta</taxon>
        <taxon>Embryophyta</taxon>
        <taxon>Tracheophyta</taxon>
        <taxon>Spermatophyta</taxon>
        <taxon>Magnoliopsida</taxon>
        <taxon>eudicotyledons</taxon>
        <taxon>Gunneridae</taxon>
        <taxon>Pentapetalae</taxon>
        <taxon>asterids</taxon>
        <taxon>campanulids</taxon>
        <taxon>Asterales</taxon>
        <taxon>Asteraceae</taxon>
        <taxon>Asteroideae</taxon>
        <taxon>Heliantheae alliance</taxon>
        <taxon>Heliantheae</taxon>
        <taxon>Helianthus</taxon>
    </lineage>
</organism>
<evidence type="ECO:0000256" key="2">
    <source>
        <dbReference type="ARBA" id="ARBA00022527"/>
    </source>
</evidence>
<reference evidence="7" key="2">
    <citation type="submission" date="2017-02" db="EMBL/GenBank/DDBJ databases">
        <title>Sunflower complete genome.</title>
        <authorList>
            <person name="Langlade N."/>
            <person name="Munos S."/>
        </authorList>
    </citation>
    <scope>NUCLEOTIDE SEQUENCE [LARGE SCALE GENOMIC DNA]</scope>
    <source>
        <tissue evidence="7">Leaves</tissue>
    </source>
</reference>
<evidence type="ECO:0000313" key="7">
    <source>
        <dbReference type="EMBL" id="OTF98581.1"/>
    </source>
</evidence>
<gene>
    <name evidence="7" type="ORF">HannXRQ_Chr14g0447231</name>
    <name evidence="6" type="ORF">HanXRQr2_Chr14g0649701</name>
</gene>
<comment type="catalytic activity">
    <reaction evidence="5">
        <text>L-seryl-[protein] + ATP = O-phospho-L-seryl-[protein] + ADP + H(+)</text>
        <dbReference type="Rhea" id="RHEA:17989"/>
        <dbReference type="Rhea" id="RHEA-COMP:9863"/>
        <dbReference type="Rhea" id="RHEA-COMP:11604"/>
        <dbReference type="ChEBI" id="CHEBI:15378"/>
        <dbReference type="ChEBI" id="CHEBI:29999"/>
        <dbReference type="ChEBI" id="CHEBI:30616"/>
        <dbReference type="ChEBI" id="CHEBI:83421"/>
        <dbReference type="ChEBI" id="CHEBI:456216"/>
        <dbReference type="EC" id="2.7.11.1"/>
    </reaction>
</comment>
<reference evidence="6" key="3">
    <citation type="submission" date="2020-06" db="EMBL/GenBank/DDBJ databases">
        <title>Helianthus annuus Genome sequencing and assembly Release 2.</title>
        <authorList>
            <person name="Gouzy J."/>
            <person name="Langlade N."/>
            <person name="Munos S."/>
        </authorList>
    </citation>
    <scope>NUCLEOTIDE SEQUENCE</scope>
    <source>
        <tissue evidence="6">Leaves</tissue>
    </source>
</reference>
<dbReference type="InParanoid" id="A0A251SJ26"/>
<dbReference type="Gramene" id="mRNA:HanXRQr2_Chr14g0649701">
    <property type="protein sequence ID" value="mRNA:HanXRQr2_Chr14g0649701"/>
    <property type="gene ID" value="HanXRQr2_Chr14g0649701"/>
</dbReference>
<dbReference type="EMBL" id="CM007903">
    <property type="protein sequence ID" value="OTF98581.1"/>
    <property type="molecule type" value="Genomic_DNA"/>
</dbReference>
<sequence>MILHYSYFFESSSIFNTVISFNLLQSSIQLVNNIAALSKVKYPQVKEFIEKCLVPASQRLPAKELLKDPFLAPESTKEHVHNPVEVNLVNISDGH</sequence>
<accession>A0A251SJ26</accession>
<dbReference type="EMBL" id="MNCJ02000329">
    <property type="protein sequence ID" value="KAF5769557.1"/>
    <property type="molecule type" value="Genomic_DNA"/>
</dbReference>
<evidence type="ECO:0000256" key="1">
    <source>
        <dbReference type="ARBA" id="ARBA00012513"/>
    </source>
</evidence>